<dbReference type="Proteomes" id="UP000289220">
    <property type="component" value="Unassembled WGS sequence"/>
</dbReference>
<sequence>MLEGFFSQCSWSPPLTPSPAYDTQDAAVSNTAHEMDAIEPLHSEDGFESDGAPSAFGDSAPRPIGSTPLEEAILSRLDEDKAQEMVLIDLKGKSAMADTMIVASGRSHRHVGAIADHLLRTLKEQGLGKAKVEGLPHCDWVLIDAGDVIVHLFRPEVRTFYNIEKIWAVDSAHRMVRD</sequence>
<comment type="subcellular location">
    <subcellularLocation>
        <location evidence="2">Cytoplasm</location>
    </subcellularLocation>
</comment>
<keyword evidence="2" id="KW-0810">Translation regulation</keyword>
<dbReference type="AlphaFoldDB" id="A0A7Z8Y319"/>
<dbReference type="EMBL" id="UXHF01000028">
    <property type="protein sequence ID" value="VDC49985.1"/>
    <property type="molecule type" value="Genomic_DNA"/>
</dbReference>
<dbReference type="Pfam" id="PF02410">
    <property type="entry name" value="RsfS"/>
    <property type="match status" value="1"/>
</dbReference>
<dbReference type="SUPFAM" id="SSF81301">
    <property type="entry name" value="Nucleotidyltransferase"/>
    <property type="match status" value="1"/>
</dbReference>
<keyword evidence="5" id="KW-1185">Reference proteome</keyword>
<evidence type="ECO:0000313" key="4">
    <source>
        <dbReference type="EMBL" id="VDC49985.1"/>
    </source>
</evidence>
<name>A0A7Z8Y319_9CAUL</name>
<protein>
    <recommendedName>
        <fullName evidence="2">Ribosomal silencing factor RsfS</fullName>
    </recommendedName>
</protein>
<dbReference type="GO" id="GO:0042256">
    <property type="term" value="P:cytosolic ribosome assembly"/>
    <property type="evidence" value="ECO:0007669"/>
    <property type="project" value="UniProtKB-UniRule"/>
</dbReference>
<evidence type="ECO:0000313" key="5">
    <source>
        <dbReference type="Proteomes" id="UP000289220"/>
    </source>
</evidence>
<dbReference type="GO" id="GO:0043023">
    <property type="term" value="F:ribosomal large subunit binding"/>
    <property type="evidence" value="ECO:0007669"/>
    <property type="project" value="TreeGrafter"/>
</dbReference>
<keyword evidence="2" id="KW-0963">Cytoplasm</keyword>
<evidence type="ECO:0000256" key="2">
    <source>
        <dbReference type="HAMAP-Rule" id="MF_01477"/>
    </source>
</evidence>
<comment type="similarity">
    <text evidence="1 2">Belongs to the Iojap/RsfS family.</text>
</comment>
<evidence type="ECO:0000256" key="3">
    <source>
        <dbReference type="SAM" id="MobiDB-lite"/>
    </source>
</evidence>
<reference evidence="4 5" key="1">
    <citation type="submission" date="2018-11" db="EMBL/GenBank/DDBJ databases">
        <authorList>
            <person name="Peiro R."/>
            <person name="Begona"/>
            <person name="Cbmso G."/>
            <person name="Lopez M."/>
            <person name="Gonzalez S."/>
            <person name="Sacristan E."/>
            <person name="Castillo E."/>
        </authorList>
    </citation>
    <scope>NUCLEOTIDE SEQUENCE [LARGE SCALE GENOMIC DNA]</scope>
    <source>
        <strain evidence="4">Brev_genome</strain>
    </source>
</reference>
<keyword evidence="2" id="KW-0678">Repressor</keyword>
<feature type="region of interest" description="Disordered" evidence="3">
    <location>
        <begin position="43"/>
        <end position="63"/>
    </location>
</feature>
<dbReference type="PANTHER" id="PTHR21043">
    <property type="entry name" value="IOJAP SUPERFAMILY ORTHOLOG"/>
    <property type="match status" value="1"/>
</dbReference>
<dbReference type="Gene3D" id="3.30.460.10">
    <property type="entry name" value="Beta Polymerase, domain 2"/>
    <property type="match status" value="1"/>
</dbReference>
<comment type="subunit">
    <text evidence="2">Interacts with ribosomal protein uL14 (rplN).</text>
</comment>
<dbReference type="InterPro" id="IPR043519">
    <property type="entry name" value="NT_sf"/>
</dbReference>
<gene>
    <name evidence="2 4" type="primary">rsfS</name>
    <name evidence="4" type="ORF">BREV_BREV_01634</name>
</gene>
<dbReference type="NCBIfam" id="TIGR00090">
    <property type="entry name" value="rsfS_iojap_ybeB"/>
    <property type="match status" value="1"/>
</dbReference>
<proteinExistence type="inferred from homology"/>
<dbReference type="GO" id="GO:0017148">
    <property type="term" value="P:negative regulation of translation"/>
    <property type="evidence" value="ECO:0007669"/>
    <property type="project" value="UniProtKB-UniRule"/>
</dbReference>
<dbReference type="GO" id="GO:0090071">
    <property type="term" value="P:negative regulation of ribosome biogenesis"/>
    <property type="evidence" value="ECO:0007669"/>
    <property type="project" value="UniProtKB-UniRule"/>
</dbReference>
<comment type="caution">
    <text evidence="4">The sequence shown here is derived from an EMBL/GenBank/DDBJ whole genome shotgun (WGS) entry which is preliminary data.</text>
</comment>
<comment type="function">
    <text evidence="2">Functions as a ribosomal silencing factor. Interacts with ribosomal protein uL14 (rplN), blocking formation of intersubunit bridge B8. Prevents association of the 30S and 50S ribosomal subunits and the formation of functional ribosomes, thus repressing translation.</text>
</comment>
<dbReference type="GO" id="GO:0005737">
    <property type="term" value="C:cytoplasm"/>
    <property type="evidence" value="ECO:0007669"/>
    <property type="project" value="UniProtKB-SubCell"/>
</dbReference>
<organism evidence="4 5">
    <name type="scientific">Brevundimonas mediterranea</name>
    <dbReference type="NCBI Taxonomy" id="74329"/>
    <lineage>
        <taxon>Bacteria</taxon>
        <taxon>Pseudomonadati</taxon>
        <taxon>Pseudomonadota</taxon>
        <taxon>Alphaproteobacteria</taxon>
        <taxon>Caulobacterales</taxon>
        <taxon>Caulobacteraceae</taxon>
        <taxon>Brevundimonas</taxon>
    </lineage>
</organism>
<dbReference type="HAMAP" id="MF_01477">
    <property type="entry name" value="Iojap_RsfS"/>
    <property type="match status" value="1"/>
</dbReference>
<evidence type="ECO:0000256" key="1">
    <source>
        <dbReference type="ARBA" id="ARBA00010574"/>
    </source>
</evidence>
<dbReference type="PANTHER" id="PTHR21043:SF0">
    <property type="entry name" value="MITOCHONDRIAL ASSEMBLY OF RIBOSOMAL LARGE SUBUNIT PROTEIN 1"/>
    <property type="match status" value="1"/>
</dbReference>
<dbReference type="InterPro" id="IPR004394">
    <property type="entry name" value="Iojap/RsfS/C7orf30"/>
</dbReference>
<accession>A0A7Z8Y319</accession>